<evidence type="ECO:0000259" key="2">
    <source>
        <dbReference type="Pfam" id="PF13581"/>
    </source>
</evidence>
<sequence length="146" mass="15751">MNRPADSYALELPADLASLAAMADFLEDKGQALGLAQDVRHALGLAADEALTNVVSYAYQGGPGPVRVYLERRDDAAVLIIEDEGVEFDPADAHEPDLDSALEERPIGGLGLYFIQAMTDEVVRERSGGVNRLKMIKRLTPPDQSA</sequence>
<keyword evidence="1 3" id="KW-0418">Kinase</keyword>
<dbReference type="OrthoDB" id="9792240at2"/>
<proteinExistence type="predicted"/>
<organism evidence="3 4">
    <name type="scientific">Desulfarculus baarsii (strain ATCC 33931 / DSM 2075 / LMG 7858 / VKM B-1802 / 2st14)</name>
    <dbReference type="NCBI Taxonomy" id="644282"/>
    <lineage>
        <taxon>Bacteria</taxon>
        <taxon>Pseudomonadati</taxon>
        <taxon>Thermodesulfobacteriota</taxon>
        <taxon>Desulfarculia</taxon>
        <taxon>Desulfarculales</taxon>
        <taxon>Desulfarculaceae</taxon>
        <taxon>Desulfarculus</taxon>
    </lineage>
</organism>
<evidence type="ECO:0000256" key="1">
    <source>
        <dbReference type="ARBA" id="ARBA00022527"/>
    </source>
</evidence>
<dbReference type="InterPro" id="IPR003594">
    <property type="entry name" value="HATPase_dom"/>
</dbReference>
<dbReference type="Proteomes" id="UP000009047">
    <property type="component" value="Chromosome"/>
</dbReference>
<dbReference type="PANTHER" id="PTHR35526">
    <property type="entry name" value="ANTI-SIGMA-F FACTOR RSBW-RELATED"/>
    <property type="match status" value="1"/>
</dbReference>
<dbReference type="InterPro" id="IPR050267">
    <property type="entry name" value="Anti-sigma-factor_SerPK"/>
</dbReference>
<protein>
    <submittedName>
        <fullName evidence="3">Anti-sigma regulatory factor, serine/threonine protein kinase</fullName>
    </submittedName>
</protein>
<name>E1QLA6_DESB2</name>
<dbReference type="GO" id="GO:0004674">
    <property type="term" value="F:protein serine/threonine kinase activity"/>
    <property type="evidence" value="ECO:0007669"/>
    <property type="project" value="UniProtKB-KW"/>
</dbReference>
<gene>
    <name evidence="3" type="ordered locus">Deba_2006</name>
</gene>
<dbReference type="EMBL" id="CP002085">
    <property type="protein sequence ID" value="ADK85371.1"/>
    <property type="molecule type" value="Genomic_DNA"/>
</dbReference>
<keyword evidence="4" id="KW-1185">Reference proteome</keyword>
<dbReference type="Gene3D" id="3.30.565.10">
    <property type="entry name" value="Histidine kinase-like ATPase, C-terminal domain"/>
    <property type="match status" value="1"/>
</dbReference>
<dbReference type="STRING" id="644282.Deba_2006"/>
<accession>E1QLA6</accession>
<dbReference type="SUPFAM" id="SSF55874">
    <property type="entry name" value="ATPase domain of HSP90 chaperone/DNA topoisomerase II/histidine kinase"/>
    <property type="match status" value="1"/>
</dbReference>
<dbReference type="PANTHER" id="PTHR35526:SF6">
    <property type="entry name" value="SLR1861 PROTEIN"/>
    <property type="match status" value="1"/>
</dbReference>
<dbReference type="eggNOG" id="COG2172">
    <property type="taxonomic scope" value="Bacteria"/>
</dbReference>
<dbReference type="InterPro" id="IPR036890">
    <property type="entry name" value="HATPase_C_sf"/>
</dbReference>
<keyword evidence="1 3" id="KW-0808">Transferase</keyword>
<dbReference type="HOGENOM" id="CLU_090336_24_1_7"/>
<dbReference type="RefSeq" id="WP_013258812.1">
    <property type="nucleotide sequence ID" value="NC_014365.1"/>
</dbReference>
<feature type="domain" description="Histidine kinase/HSP90-like ATPase" evidence="2">
    <location>
        <begin position="12"/>
        <end position="137"/>
    </location>
</feature>
<dbReference type="AlphaFoldDB" id="E1QLA6"/>
<dbReference type="CDD" id="cd16936">
    <property type="entry name" value="HATPase_RsbW-like"/>
    <property type="match status" value="1"/>
</dbReference>
<evidence type="ECO:0000313" key="3">
    <source>
        <dbReference type="EMBL" id="ADK85371.1"/>
    </source>
</evidence>
<dbReference type="Pfam" id="PF13581">
    <property type="entry name" value="HATPase_c_2"/>
    <property type="match status" value="1"/>
</dbReference>
<reference evidence="3 4" key="1">
    <citation type="journal article" date="2010" name="Stand. Genomic Sci.">
        <title>Complete genome sequence of Desulfarculus baarsii type strain (2st14).</title>
        <authorList>
            <person name="Sun H."/>
            <person name="Spring S."/>
            <person name="Lapidus A."/>
            <person name="Davenport K."/>
            <person name="Del Rio T.G."/>
            <person name="Tice H."/>
            <person name="Nolan M."/>
            <person name="Copeland A."/>
            <person name="Cheng J.F."/>
            <person name="Lucas S."/>
            <person name="Tapia R."/>
            <person name="Goodwin L."/>
            <person name="Pitluck S."/>
            <person name="Ivanova N."/>
            <person name="Pagani I."/>
            <person name="Mavromatis K."/>
            <person name="Ovchinnikova G."/>
            <person name="Pati A."/>
            <person name="Chen A."/>
            <person name="Palaniappan K."/>
            <person name="Hauser L."/>
            <person name="Chang Y.J."/>
            <person name="Jeffries C.D."/>
            <person name="Detter J.C."/>
            <person name="Han C."/>
            <person name="Rohde M."/>
            <person name="Brambilla E."/>
            <person name="Goker M."/>
            <person name="Woyke T."/>
            <person name="Bristow J."/>
            <person name="Eisen J.A."/>
            <person name="Markowitz V."/>
            <person name="Hugenholtz P."/>
            <person name="Kyrpides N.C."/>
            <person name="Klenk H.P."/>
            <person name="Land M."/>
        </authorList>
    </citation>
    <scope>NUCLEOTIDE SEQUENCE [LARGE SCALE GENOMIC DNA]</scope>
    <source>
        <strain evidence="4">ATCC 33931 / DSM 2075 / LMG 7858 / VKM B-1802 / 2st14</strain>
    </source>
</reference>
<keyword evidence="1 3" id="KW-0723">Serine/threonine-protein kinase</keyword>
<evidence type="ECO:0000313" key="4">
    <source>
        <dbReference type="Proteomes" id="UP000009047"/>
    </source>
</evidence>
<dbReference type="KEGG" id="dbr:Deba_2006"/>